<feature type="region of interest" description="Disordered" evidence="1">
    <location>
        <begin position="1"/>
        <end position="26"/>
    </location>
</feature>
<name>H5UPZ6_9MICO</name>
<comment type="caution">
    <text evidence="2">The sequence shown here is derived from an EMBL/GenBank/DDBJ whole genome shotgun (WGS) entry which is preliminary data.</text>
</comment>
<accession>H5UPZ6</accession>
<proteinExistence type="predicted"/>
<organism evidence="2 3">
    <name type="scientific">Mobilicoccus pelagius NBRC 104925</name>
    <dbReference type="NCBI Taxonomy" id="1089455"/>
    <lineage>
        <taxon>Bacteria</taxon>
        <taxon>Bacillati</taxon>
        <taxon>Actinomycetota</taxon>
        <taxon>Actinomycetes</taxon>
        <taxon>Micrococcales</taxon>
        <taxon>Dermatophilaceae</taxon>
        <taxon>Mobilicoccus</taxon>
    </lineage>
</organism>
<sequence>MPGPLPVAHADGVDDPAAGASDRSTVVASTADAPADLASPVLDDHDVVDEHRIRRTRLGNALRRGTTAPRPGPTWRTAAVGVVLAALALGGTAVGSAVHRHLPGARPATSGVSETQGSPDSSARSGPAPQEGAGRPVPGPVPPALGGPSHGAGSTAPSPGETGARPYGSWIAPGAAAPPAQNGEADQTTR</sequence>
<gene>
    <name evidence="2" type="ORF">MOPEL_029_00820</name>
</gene>
<dbReference type="AlphaFoldDB" id="H5UPZ6"/>
<dbReference type="EMBL" id="BAFE01000027">
    <property type="protein sequence ID" value="GAB47801.1"/>
    <property type="molecule type" value="Genomic_DNA"/>
</dbReference>
<dbReference type="STRING" id="1089455.MOPEL_029_00820"/>
<protein>
    <submittedName>
        <fullName evidence="2">Uncharacterized protein</fullName>
    </submittedName>
</protein>
<reference evidence="2 3" key="1">
    <citation type="submission" date="2012-02" db="EMBL/GenBank/DDBJ databases">
        <title>Whole genome shotgun sequence of Mobilicoccus pelagius NBRC 104925.</title>
        <authorList>
            <person name="Yoshida Y."/>
            <person name="Hosoyama A."/>
            <person name="Tsuchikane K."/>
            <person name="Katsumata H."/>
            <person name="Yamazaki S."/>
            <person name="Fujita N."/>
        </authorList>
    </citation>
    <scope>NUCLEOTIDE SEQUENCE [LARGE SCALE GENOMIC DNA]</scope>
    <source>
        <strain evidence="2 3">NBRC 104925</strain>
    </source>
</reference>
<feature type="region of interest" description="Disordered" evidence="1">
    <location>
        <begin position="102"/>
        <end position="190"/>
    </location>
</feature>
<evidence type="ECO:0000313" key="3">
    <source>
        <dbReference type="Proteomes" id="UP000004367"/>
    </source>
</evidence>
<evidence type="ECO:0000256" key="1">
    <source>
        <dbReference type="SAM" id="MobiDB-lite"/>
    </source>
</evidence>
<evidence type="ECO:0000313" key="2">
    <source>
        <dbReference type="EMBL" id="GAB47801.1"/>
    </source>
</evidence>
<keyword evidence="3" id="KW-1185">Reference proteome</keyword>
<dbReference type="Proteomes" id="UP000004367">
    <property type="component" value="Unassembled WGS sequence"/>
</dbReference>
<feature type="compositionally biased region" description="Polar residues" evidence="1">
    <location>
        <begin position="110"/>
        <end position="124"/>
    </location>
</feature>